<evidence type="ECO:0000256" key="5">
    <source>
        <dbReference type="ARBA" id="ARBA00023002"/>
    </source>
</evidence>
<accession>A0A7Y9DW54</accession>
<dbReference type="SUPFAM" id="SSF51905">
    <property type="entry name" value="FAD/NAD(P)-binding domain"/>
    <property type="match status" value="2"/>
</dbReference>
<name>A0A7Y9DW54_9PSEU</name>
<dbReference type="Proteomes" id="UP000535890">
    <property type="component" value="Unassembled WGS sequence"/>
</dbReference>
<keyword evidence="4" id="KW-0274">FAD</keyword>
<evidence type="ECO:0000313" key="9">
    <source>
        <dbReference type="EMBL" id="NYD36540.1"/>
    </source>
</evidence>
<dbReference type="PRINTS" id="PR00368">
    <property type="entry name" value="FADPNR"/>
</dbReference>
<organism evidence="9 10">
    <name type="scientific">Actinomycetospora corticicola</name>
    <dbReference type="NCBI Taxonomy" id="663602"/>
    <lineage>
        <taxon>Bacteria</taxon>
        <taxon>Bacillati</taxon>
        <taxon>Actinomycetota</taxon>
        <taxon>Actinomycetes</taxon>
        <taxon>Pseudonocardiales</taxon>
        <taxon>Pseudonocardiaceae</taxon>
        <taxon>Actinomycetospora</taxon>
    </lineage>
</organism>
<dbReference type="PANTHER" id="PTHR43429">
    <property type="entry name" value="PYRIDINE NUCLEOTIDE-DISULFIDE OXIDOREDUCTASE DOMAIN-CONTAINING"/>
    <property type="match status" value="1"/>
</dbReference>
<proteinExistence type="inferred from homology"/>
<evidence type="ECO:0000256" key="6">
    <source>
        <dbReference type="ARBA" id="ARBA00023284"/>
    </source>
</evidence>
<evidence type="ECO:0000256" key="4">
    <source>
        <dbReference type="ARBA" id="ARBA00022827"/>
    </source>
</evidence>
<dbReference type="PRINTS" id="PR00411">
    <property type="entry name" value="PNDRDTASEI"/>
</dbReference>
<reference evidence="9 10" key="1">
    <citation type="submission" date="2020-07" db="EMBL/GenBank/DDBJ databases">
        <title>Sequencing the genomes of 1000 actinobacteria strains.</title>
        <authorList>
            <person name="Klenk H.-P."/>
        </authorList>
    </citation>
    <scope>NUCLEOTIDE SEQUENCE [LARGE SCALE GENOMIC DNA]</scope>
    <source>
        <strain evidence="9 10">DSM 45772</strain>
    </source>
</reference>
<evidence type="ECO:0000259" key="7">
    <source>
        <dbReference type="Pfam" id="PF02852"/>
    </source>
</evidence>
<dbReference type="SUPFAM" id="SSF55424">
    <property type="entry name" value="FAD/NAD-linked reductases, dimerisation (C-terminal) domain"/>
    <property type="match status" value="1"/>
</dbReference>
<dbReference type="GO" id="GO:0016491">
    <property type="term" value="F:oxidoreductase activity"/>
    <property type="evidence" value="ECO:0007669"/>
    <property type="project" value="UniProtKB-KW"/>
</dbReference>
<keyword evidence="3" id="KW-0285">Flavoprotein</keyword>
<dbReference type="InterPro" id="IPR050260">
    <property type="entry name" value="FAD-bd_OxRdtase"/>
</dbReference>
<dbReference type="EMBL" id="JACCBN010000001">
    <property type="protein sequence ID" value="NYD36540.1"/>
    <property type="molecule type" value="Genomic_DNA"/>
</dbReference>
<evidence type="ECO:0000259" key="8">
    <source>
        <dbReference type="Pfam" id="PF07992"/>
    </source>
</evidence>
<gene>
    <name evidence="9" type="ORF">BJ983_002642</name>
</gene>
<keyword evidence="6" id="KW-0676">Redox-active center</keyword>
<dbReference type="PANTHER" id="PTHR43429:SF1">
    <property type="entry name" value="NAD(P)H SULFUR OXIDOREDUCTASE (COA-DEPENDENT)"/>
    <property type="match status" value="1"/>
</dbReference>
<dbReference type="InterPro" id="IPR016156">
    <property type="entry name" value="FAD/NAD-linked_Rdtase_dimer_sf"/>
</dbReference>
<evidence type="ECO:0000256" key="3">
    <source>
        <dbReference type="ARBA" id="ARBA00022630"/>
    </source>
</evidence>
<evidence type="ECO:0000256" key="2">
    <source>
        <dbReference type="ARBA" id="ARBA00009130"/>
    </source>
</evidence>
<dbReference type="Pfam" id="PF02852">
    <property type="entry name" value="Pyr_redox_dim"/>
    <property type="match status" value="1"/>
</dbReference>
<comment type="cofactor">
    <cofactor evidence="1">
        <name>FAD</name>
        <dbReference type="ChEBI" id="CHEBI:57692"/>
    </cofactor>
</comment>
<dbReference type="Gene3D" id="3.50.50.60">
    <property type="entry name" value="FAD/NAD(P)-binding domain"/>
    <property type="match status" value="2"/>
</dbReference>
<sequence>MTRRIVVIGGDATGMSAANTALRHTAADGGEAPEVIVLERGHYTSYSACGIPYWIAGEVSDRDDLVARTPEQHREAGIDVRMRTEATAVDVEKQVVSFRALDGDGSEGELEYDDLVFATGATPVYPPLDGIDAAGIHGVQSLEQGEQIVKDLDASQARRAVVVGAGYIGVEMAEAMLTRGLEVTVVDRAPQPFTQVDPDLGAIVRTAMEDMGITVLTGTSVEGFDTREDGRVAAVRTGDGAVAADIVVIGLGVAPNVSLAQEAGLTVGRSGGLVTDVRMRCVGHENVWAGGDCVEVHHRLSQQGVAIALGTHANKHGRIIGTNLAGGYGTFPGVIGTAISKVCSLEIGRTGLGENEARAAGYGFVTATIESSNVAGYMPGAEMMTVKVIAEERSGRLLGAQIVGRANSAKRIDVFATAIWNGMGLEEMTFMDLSYAPPFSPTWDAVLVAARKGAKAVQDDIPRSPV</sequence>
<protein>
    <submittedName>
        <fullName evidence="9">NADPH-dependent 2,4-dienoyl-CoA reductase/sulfur reductase-like enzyme</fullName>
    </submittedName>
</protein>
<dbReference type="Pfam" id="PF07992">
    <property type="entry name" value="Pyr_redox_2"/>
    <property type="match status" value="1"/>
</dbReference>
<dbReference type="InterPro" id="IPR023753">
    <property type="entry name" value="FAD/NAD-binding_dom"/>
</dbReference>
<keyword evidence="10" id="KW-1185">Reference proteome</keyword>
<comment type="caution">
    <text evidence="9">The sequence shown here is derived from an EMBL/GenBank/DDBJ whole genome shotgun (WGS) entry which is preliminary data.</text>
</comment>
<comment type="similarity">
    <text evidence="2">Belongs to the class-III pyridine nucleotide-disulfide oxidoreductase family.</text>
</comment>
<dbReference type="RefSeq" id="WP_179794203.1">
    <property type="nucleotide sequence ID" value="NZ_BAABHP010000021.1"/>
</dbReference>
<evidence type="ECO:0000313" key="10">
    <source>
        <dbReference type="Proteomes" id="UP000535890"/>
    </source>
</evidence>
<keyword evidence="5" id="KW-0560">Oxidoreductase</keyword>
<evidence type="ECO:0000256" key="1">
    <source>
        <dbReference type="ARBA" id="ARBA00001974"/>
    </source>
</evidence>
<dbReference type="InterPro" id="IPR036188">
    <property type="entry name" value="FAD/NAD-bd_sf"/>
</dbReference>
<feature type="domain" description="FAD/NAD(P)-binding" evidence="8">
    <location>
        <begin position="4"/>
        <end position="302"/>
    </location>
</feature>
<dbReference type="AlphaFoldDB" id="A0A7Y9DW54"/>
<dbReference type="InterPro" id="IPR004099">
    <property type="entry name" value="Pyr_nucl-diS_OxRdtase_dimer"/>
</dbReference>
<feature type="domain" description="Pyridine nucleotide-disulphide oxidoreductase dimerisation" evidence="7">
    <location>
        <begin position="340"/>
        <end position="442"/>
    </location>
</feature>